<protein>
    <submittedName>
        <fullName evidence="6">Putative membrane-bound dehydrogenase-like protein</fullName>
    </submittedName>
</protein>
<dbReference type="Pfam" id="PF13442">
    <property type="entry name" value="Cytochrome_CBB3"/>
    <property type="match status" value="1"/>
</dbReference>
<name>A0A3E0E717_9BACT</name>
<dbReference type="PANTHER" id="PTHR33546:SF1">
    <property type="entry name" value="LARGE, MULTIFUNCTIONAL SECRETED PROTEIN"/>
    <property type="match status" value="1"/>
</dbReference>
<sequence length="1276" mass="143124">MSKLRIPALFKLFALLIILNCKPKPTDEVETSTLPTTLTLVENKAEGTISVLRAGESEPILVQNAKEDFRPFIHPIQAPDGKGVLTEYSPGHHKHQTGLYWGLTRVNGRDYFHNPQGDYWKKVALNIVEESGEQVKWQTIYQLLDSLGSPVMEETQNWTLSEINGEYILDLEWKGEAKTEVTIGKYDYGSLFVRMPWKEGIDGEIINAARQKNAQAEGQPSMWINVGMTVADRDTRANVAIFDHPENRGYPNKWRVDGQLGLGPAFTKDGDWVIEQGKTETIKLRLLVYTGEVNDITLTESWGKFSGREGMYNTTELWGLAQEEGKNAKFLTAQEAVDAMTIKPGYKVNVWASEPMMIQPMAFCWDDRGRLWIAENKDYESRGYGFSNSGDSRILILEDTDGDGEADKQTVFMEGLAFPAAIAVGFDGVFIGAPPNLIFVPDKNGDDKADMDNIEILLTGWGIRDRHETLNSLHWGPDGWLYGLQGFATPSKIRKPKSDAKLYYHKDAFPEDLLEADGVDINGGVWRYHPVKERFEVVAHGFSNPWGIDYDAKGQLFMSACVIPHLWHVIPGGIYHRQGGQHFNPFVYEDIKTIANHSHRSAHGGARVYQSDAFPKEEQGRIFMANIHEHGVLSDILIPKGSGFEGKHGDEFMLANNAQWVGFSMEIGPDGGLYALDWHDADICGKEVLNEETGRIFRIMPEKSLAQNFPGRYADLNKMTDTQLVAFQTNPSDWHSRRARGILHKRAVNKKLQPQTNEALKAIFTKDKNPDWRLRAMWTLHQTGGLMEKELINSLSDKDQYIRAWAVQLLCEDMKPSQEAMTKFKTMAKSDPSPVVRLYLTSALQRMPTSEKWGLAESLIQHSEDEKDHNLSKMLWYGIEPLFTLSSDKFLDLAPKSKLTFVTQNMARRTVDGDQLEKLVALIGKGGPNTELLMSGMLSGMEGRTDLKTPAIWKSVAEKLQKSGGNQQALALEISSLFGDTEATQRAFATLKNKSENLDQRKKALQILTAQQQKDLPAQIPGLLQEPAMRMEGIRSIASFDNENLGKLLLESYPKFSPTEKLEAMQTLSSRARYGNMLTQEIKAKRIAKSEVPASVARQLLRVVGSGFIEIWGPIEQVASDKAAYEKYRAMLKQDAIATASLKTGKTTFNKSCGSCHKMFGEGGTIGPDLTGSNRTDPEYILMNVLEPSAEIQDDYKMVVINTRDGRTYSGNIISENQRQLTLRIVGQDHVVINKSAILSREVTDVSMMPSGLFENLTKEEIVNLMAYLKTNKRVD</sequence>
<dbReference type="InterPro" id="IPR013428">
    <property type="entry name" value="Membrane-bound_put_N"/>
</dbReference>
<dbReference type="PANTHER" id="PTHR33546">
    <property type="entry name" value="LARGE, MULTIFUNCTIONAL SECRETED PROTEIN-RELATED"/>
    <property type="match status" value="1"/>
</dbReference>
<dbReference type="AlphaFoldDB" id="A0A3E0E717"/>
<keyword evidence="1 4" id="KW-0349">Heme</keyword>
<dbReference type="InterPro" id="IPR013427">
    <property type="entry name" value="Haem-bd_dom_put"/>
</dbReference>
<gene>
    <name evidence="6" type="ORF">C8N25_102189</name>
</gene>
<dbReference type="InterPro" id="IPR009056">
    <property type="entry name" value="Cyt_c-like_dom"/>
</dbReference>
<dbReference type="Gene3D" id="2.120.10.30">
    <property type="entry name" value="TolB, C-terminal domain"/>
    <property type="match status" value="1"/>
</dbReference>
<dbReference type="OrthoDB" id="9808161at2"/>
<dbReference type="InterPro" id="IPR011042">
    <property type="entry name" value="6-blade_b-propeller_TolB-like"/>
</dbReference>
<dbReference type="InterPro" id="IPR016024">
    <property type="entry name" value="ARM-type_fold"/>
</dbReference>
<dbReference type="SUPFAM" id="SSF50952">
    <property type="entry name" value="Soluble quinoprotein glucose dehydrogenase"/>
    <property type="match status" value="1"/>
</dbReference>
<dbReference type="PROSITE" id="PS51007">
    <property type="entry name" value="CYTC"/>
    <property type="match status" value="1"/>
</dbReference>
<accession>A0A3E0E717</accession>
<dbReference type="InterPro" id="IPR011989">
    <property type="entry name" value="ARM-like"/>
</dbReference>
<dbReference type="InterPro" id="IPR036909">
    <property type="entry name" value="Cyt_c-like_dom_sf"/>
</dbReference>
<dbReference type="Gene3D" id="1.25.10.10">
    <property type="entry name" value="Leucine-rich Repeat Variant"/>
    <property type="match status" value="1"/>
</dbReference>
<proteinExistence type="predicted"/>
<evidence type="ECO:0000256" key="3">
    <source>
        <dbReference type="ARBA" id="ARBA00023004"/>
    </source>
</evidence>
<dbReference type="InterPro" id="IPR011041">
    <property type="entry name" value="Quinoprot_gluc/sorb_DH_b-prop"/>
</dbReference>
<dbReference type="Gene3D" id="1.10.760.10">
    <property type="entry name" value="Cytochrome c-like domain"/>
    <property type="match status" value="1"/>
</dbReference>
<evidence type="ECO:0000313" key="6">
    <source>
        <dbReference type="EMBL" id="REG92786.1"/>
    </source>
</evidence>
<evidence type="ECO:0000259" key="5">
    <source>
        <dbReference type="PROSITE" id="PS51007"/>
    </source>
</evidence>
<dbReference type="NCBIfam" id="TIGR02603">
    <property type="entry name" value="CxxCH_TIGR02603"/>
    <property type="match status" value="1"/>
</dbReference>
<dbReference type="Pfam" id="PF14100">
    <property type="entry name" value="DUF6807"/>
    <property type="match status" value="1"/>
</dbReference>
<dbReference type="NCBIfam" id="TIGR02604">
    <property type="entry name" value="Piru_Ver_Nterm"/>
    <property type="match status" value="1"/>
</dbReference>
<dbReference type="SUPFAM" id="SSF48371">
    <property type="entry name" value="ARM repeat"/>
    <property type="match status" value="1"/>
</dbReference>
<evidence type="ECO:0000256" key="2">
    <source>
        <dbReference type="ARBA" id="ARBA00022723"/>
    </source>
</evidence>
<dbReference type="GO" id="GO:0046872">
    <property type="term" value="F:metal ion binding"/>
    <property type="evidence" value="ECO:0007669"/>
    <property type="project" value="UniProtKB-KW"/>
</dbReference>
<dbReference type="Proteomes" id="UP000256405">
    <property type="component" value="Unassembled WGS sequence"/>
</dbReference>
<reference evidence="6 7" key="1">
    <citation type="submission" date="2018-08" db="EMBL/GenBank/DDBJ databases">
        <title>Genomic Encyclopedia of Archaeal and Bacterial Type Strains, Phase II (KMG-II): from individual species to whole genera.</title>
        <authorList>
            <person name="Goeker M."/>
        </authorList>
    </citation>
    <scope>NUCLEOTIDE SEQUENCE [LARGE SCALE GENOMIC DNA]</scope>
    <source>
        <strain evidence="6 7">DSM 15986</strain>
    </source>
</reference>
<keyword evidence="2 4" id="KW-0479">Metal-binding</keyword>
<evidence type="ECO:0000256" key="4">
    <source>
        <dbReference type="PROSITE-ProRule" id="PRU00433"/>
    </source>
</evidence>
<dbReference type="GO" id="GO:0020037">
    <property type="term" value="F:heme binding"/>
    <property type="evidence" value="ECO:0007669"/>
    <property type="project" value="InterPro"/>
</dbReference>
<dbReference type="InterPro" id="IPR029475">
    <property type="entry name" value="DUF6807"/>
</dbReference>
<dbReference type="RefSeq" id="WP_086539822.1">
    <property type="nucleotide sequence ID" value="NZ_MSSW01000003.1"/>
</dbReference>
<dbReference type="SUPFAM" id="SSF46626">
    <property type="entry name" value="Cytochrome c"/>
    <property type="match status" value="1"/>
</dbReference>
<feature type="domain" description="Cytochrome c" evidence="5">
    <location>
        <begin position="1140"/>
        <end position="1273"/>
    </location>
</feature>
<evidence type="ECO:0000313" key="7">
    <source>
        <dbReference type="Proteomes" id="UP000256405"/>
    </source>
</evidence>
<dbReference type="InterPro" id="IPR055557">
    <property type="entry name" value="DUF7133"/>
</dbReference>
<dbReference type="Pfam" id="PF23500">
    <property type="entry name" value="DUF7133"/>
    <property type="match status" value="1"/>
</dbReference>
<comment type="caution">
    <text evidence="6">The sequence shown here is derived from an EMBL/GenBank/DDBJ whole genome shotgun (WGS) entry which is preliminary data.</text>
</comment>
<evidence type="ECO:0000256" key="1">
    <source>
        <dbReference type="ARBA" id="ARBA00022617"/>
    </source>
</evidence>
<keyword evidence="7" id="KW-1185">Reference proteome</keyword>
<dbReference type="EMBL" id="QUNF01000002">
    <property type="protein sequence ID" value="REG92786.1"/>
    <property type="molecule type" value="Genomic_DNA"/>
</dbReference>
<organism evidence="6 7">
    <name type="scientific">Algoriphagus antarcticus</name>
    <dbReference type="NCBI Taxonomy" id="238540"/>
    <lineage>
        <taxon>Bacteria</taxon>
        <taxon>Pseudomonadati</taxon>
        <taxon>Bacteroidota</taxon>
        <taxon>Cytophagia</taxon>
        <taxon>Cytophagales</taxon>
        <taxon>Cyclobacteriaceae</taxon>
        <taxon>Algoriphagus</taxon>
    </lineage>
</organism>
<dbReference type="GO" id="GO:0009055">
    <property type="term" value="F:electron transfer activity"/>
    <property type="evidence" value="ECO:0007669"/>
    <property type="project" value="InterPro"/>
</dbReference>
<keyword evidence="3 4" id="KW-0408">Iron</keyword>